<dbReference type="InterPro" id="IPR015940">
    <property type="entry name" value="UBA"/>
</dbReference>
<organism evidence="3 4">
    <name type="scientific">Eucalyptus globulus</name>
    <name type="common">Tasmanian blue gum</name>
    <dbReference type="NCBI Taxonomy" id="34317"/>
    <lineage>
        <taxon>Eukaryota</taxon>
        <taxon>Viridiplantae</taxon>
        <taxon>Streptophyta</taxon>
        <taxon>Embryophyta</taxon>
        <taxon>Tracheophyta</taxon>
        <taxon>Spermatophyta</taxon>
        <taxon>Magnoliopsida</taxon>
        <taxon>eudicotyledons</taxon>
        <taxon>Gunneridae</taxon>
        <taxon>Pentapetalae</taxon>
        <taxon>rosids</taxon>
        <taxon>malvids</taxon>
        <taxon>Myrtales</taxon>
        <taxon>Myrtaceae</taxon>
        <taxon>Myrtoideae</taxon>
        <taxon>Eucalypteae</taxon>
        <taxon>Eucalyptus</taxon>
    </lineage>
</organism>
<feature type="region of interest" description="Disordered" evidence="1">
    <location>
        <begin position="28"/>
        <end position="60"/>
    </location>
</feature>
<feature type="region of interest" description="Disordered" evidence="1">
    <location>
        <begin position="73"/>
        <end position="223"/>
    </location>
</feature>
<dbReference type="Proteomes" id="UP001634007">
    <property type="component" value="Unassembled WGS sequence"/>
</dbReference>
<name>A0ABD3K469_EUCGL</name>
<protein>
    <recommendedName>
        <fullName evidence="2">UBA domain-containing protein</fullName>
    </recommendedName>
</protein>
<comment type="caution">
    <text evidence="3">The sequence shown here is derived from an EMBL/GenBank/DDBJ whole genome shotgun (WGS) entry which is preliminary data.</text>
</comment>
<feature type="compositionally biased region" description="Low complexity" evidence="1">
    <location>
        <begin position="131"/>
        <end position="141"/>
    </location>
</feature>
<evidence type="ECO:0000313" key="4">
    <source>
        <dbReference type="Proteomes" id="UP001634007"/>
    </source>
</evidence>
<evidence type="ECO:0000259" key="2">
    <source>
        <dbReference type="PROSITE" id="PS50030"/>
    </source>
</evidence>
<dbReference type="SUPFAM" id="SSF46934">
    <property type="entry name" value="UBA-like"/>
    <property type="match status" value="1"/>
</dbReference>
<sequence>MFICLMGTEISGALCVGVHFLANIYRAQPHERSSERERERERERSSAAPPAPRPSSIVHRSFRLSGRTTYCISANMSPAKSKSKSKNKSSAKAANEQKVASKTPGSSNGGNGSSASAYNPVSGTFHLLETSPSDSSPPSQSNGRFQTIDDPDEHSSSPHGTVSEYDSVSNNGSWSGESEDLKDKGGSTPQREMVPGPDSERREKIRLKNEKKHQRQRERRAQELHERCRGYLMSRKLEALSQQLVSMGFSPERATLALMMNEGRLEDSITWLFDGNEEEARDKGNDSGSRGNLRIDISEEIARITELEVKYKCSKQEVERAVVACEGDLVKAEESLRAQKQHSQVTPTSSEAMPSPQTLVRPREKIIATTTALQGKNERDLNCSKAVPITPTDLELGTSKLQSSKINQQTSLVEKRWPPSGSSSIGMRTQVPPAVTKPDVHRGVAEQKLIQNAAYREPVIVMQRPQSTIPRSTIVSSVGSSPSVSTGYHPNDVSRAEILSNMKLLHAQRLGSLGLENQGLEQFYHQPVYKESPSMLSALDAMAEFGGSWNAMGRSPPNAVPSNPAASWNKIGTSAASHTIPSSSLGLFSTWRSTGTLGPSSQVDWNVGSAMPEFDYTRIDWTLDANLANSKSSGVWLHLSSMLRNNPTMMLGAANRVRTTDASPGASCEWTSPFAGKDIFSLPRQFVTSPSP</sequence>
<dbReference type="PANTHER" id="PTHR35294">
    <property type="entry name" value="UBIQUITIN-ASSOCIATED/TRANSLATION ELONGATION FACTOR EF1B PROTEIN"/>
    <property type="match status" value="1"/>
</dbReference>
<dbReference type="PROSITE" id="PS50030">
    <property type="entry name" value="UBA"/>
    <property type="match status" value="1"/>
</dbReference>
<keyword evidence="4" id="KW-1185">Reference proteome</keyword>
<feature type="compositionally biased region" description="Basic and acidic residues" evidence="1">
    <location>
        <begin position="198"/>
        <end position="208"/>
    </location>
</feature>
<feature type="compositionally biased region" description="Basic and acidic residues" evidence="1">
    <location>
        <begin position="28"/>
        <end position="45"/>
    </location>
</feature>
<reference evidence="3 4" key="1">
    <citation type="submission" date="2024-11" db="EMBL/GenBank/DDBJ databases">
        <title>Chromosome-level genome assembly of Eucalyptus globulus Labill. provides insights into its genome evolution.</title>
        <authorList>
            <person name="Li X."/>
        </authorList>
    </citation>
    <scope>NUCLEOTIDE SEQUENCE [LARGE SCALE GENOMIC DNA]</scope>
    <source>
        <strain evidence="3">CL2024</strain>
        <tissue evidence="3">Fresh tender leaves</tissue>
    </source>
</reference>
<feature type="region of interest" description="Disordered" evidence="1">
    <location>
        <begin position="336"/>
        <end position="358"/>
    </location>
</feature>
<dbReference type="PANTHER" id="PTHR35294:SF4">
    <property type="entry name" value="UBA DOMAIN-CONTAINING PROTEIN"/>
    <property type="match status" value="1"/>
</dbReference>
<gene>
    <name evidence="3" type="ORF">ACJRO7_029228</name>
</gene>
<proteinExistence type="predicted"/>
<dbReference type="Gene3D" id="1.10.8.10">
    <property type="entry name" value="DNA helicase RuvA subunit, C-terminal domain"/>
    <property type="match status" value="1"/>
</dbReference>
<dbReference type="InterPro" id="IPR009060">
    <property type="entry name" value="UBA-like_sf"/>
</dbReference>
<evidence type="ECO:0000313" key="3">
    <source>
        <dbReference type="EMBL" id="KAL3732532.1"/>
    </source>
</evidence>
<feature type="domain" description="UBA" evidence="2">
    <location>
        <begin position="223"/>
        <end position="275"/>
    </location>
</feature>
<feature type="compositionally biased region" description="Polar residues" evidence="1">
    <location>
        <begin position="157"/>
        <end position="176"/>
    </location>
</feature>
<dbReference type="EMBL" id="JBJKBG010000007">
    <property type="protein sequence ID" value="KAL3732532.1"/>
    <property type="molecule type" value="Genomic_DNA"/>
</dbReference>
<feature type="compositionally biased region" description="Polar residues" evidence="1">
    <location>
        <begin position="341"/>
        <end position="358"/>
    </location>
</feature>
<dbReference type="AlphaFoldDB" id="A0ABD3K469"/>
<feature type="compositionally biased region" description="Basic residues" evidence="1">
    <location>
        <begin position="209"/>
        <end position="218"/>
    </location>
</feature>
<accession>A0ABD3K469</accession>
<evidence type="ECO:0000256" key="1">
    <source>
        <dbReference type="SAM" id="MobiDB-lite"/>
    </source>
</evidence>
<feature type="region of interest" description="Disordered" evidence="1">
    <location>
        <begin position="405"/>
        <end position="435"/>
    </location>
</feature>